<sequence length="11" mass="1270">MSTRPVTRHVS</sequence>
<protein>
    <submittedName>
        <fullName evidence="1">Uncharacterized protein</fullName>
    </submittedName>
</protein>
<reference evidence="2" key="1">
    <citation type="submission" date="2014-09" db="EMBL/GenBank/DDBJ databases">
        <authorList>
            <person name="Mudge J."/>
            <person name="Ramaraj T."/>
            <person name="Lindquist I.E."/>
            <person name="Bharti A.K."/>
            <person name="Sundararajan A."/>
            <person name="Cameron C.T."/>
            <person name="Woodward J.E."/>
            <person name="May G.D."/>
            <person name="Brubaker C."/>
            <person name="Broadhvest J."/>
            <person name="Wilkins T.A."/>
        </authorList>
    </citation>
    <scope>NUCLEOTIDE SEQUENCE</scope>
    <source>
        <strain evidence="2">cv. AKA8401</strain>
    </source>
</reference>
<accession>A0A0B0N249</accession>
<evidence type="ECO:0000313" key="2">
    <source>
        <dbReference type="Proteomes" id="UP000032142"/>
    </source>
</evidence>
<evidence type="ECO:0000313" key="1">
    <source>
        <dbReference type="EMBL" id="KHG07095.1"/>
    </source>
</evidence>
<gene>
    <name evidence="1" type="ORF">F383_33055</name>
</gene>
<dbReference type="EMBL" id="JRRC01467217">
    <property type="protein sequence ID" value="KHG07095.1"/>
    <property type="molecule type" value="Genomic_DNA"/>
</dbReference>
<organism evidence="1 2">
    <name type="scientific">Gossypium arboreum</name>
    <name type="common">Tree cotton</name>
    <name type="synonym">Gossypium nanking</name>
    <dbReference type="NCBI Taxonomy" id="29729"/>
    <lineage>
        <taxon>Eukaryota</taxon>
        <taxon>Viridiplantae</taxon>
        <taxon>Streptophyta</taxon>
        <taxon>Embryophyta</taxon>
        <taxon>Tracheophyta</taxon>
        <taxon>Spermatophyta</taxon>
        <taxon>Magnoliopsida</taxon>
        <taxon>eudicotyledons</taxon>
        <taxon>Gunneridae</taxon>
        <taxon>Pentapetalae</taxon>
        <taxon>rosids</taxon>
        <taxon>malvids</taxon>
        <taxon>Malvales</taxon>
        <taxon>Malvaceae</taxon>
        <taxon>Malvoideae</taxon>
        <taxon>Gossypium</taxon>
    </lineage>
</organism>
<keyword evidence="2" id="KW-1185">Reference proteome</keyword>
<dbReference type="Proteomes" id="UP000032142">
    <property type="component" value="Unassembled WGS sequence"/>
</dbReference>
<name>A0A0B0N249_GOSAR</name>
<comment type="caution">
    <text evidence="1">The sequence shown here is derived from an EMBL/GenBank/DDBJ whole genome shotgun (WGS) entry which is preliminary data.</text>
</comment>
<proteinExistence type="predicted"/>